<reference evidence="13 14" key="1">
    <citation type="journal article" date="2019" name="Int. J. Syst. Evol. Microbiol.">
        <title>The Global Catalogue of Microorganisms (GCM) 10K type strain sequencing project: providing services to taxonomists for standard genome sequencing and annotation.</title>
        <authorList>
            <consortium name="The Broad Institute Genomics Platform"/>
            <consortium name="The Broad Institute Genome Sequencing Center for Infectious Disease"/>
            <person name="Wu L."/>
            <person name="Ma J."/>
        </authorList>
    </citation>
    <scope>NUCLEOTIDE SEQUENCE [LARGE SCALE GENOMIC DNA]</scope>
    <source>
        <strain evidence="13 14">JCM 14969</strain>
    </source>
</reference>
<evidence type="ECO:0000256" key="3">
    <source>
        <dbReference type="ARBA" id="ARBA00022692"/>
    </source>
</evidence>
<evidence type="ECO:0000259" key="12">
    <source>
        <dbReference type="Pfam" id="PF01435"/>
    </source>
</evidence>
<dbReference type="PANTHER" id="PTHR43221">
    <property type="entry name" value="PROTEASE HTPX"/>
    <property type="match status" value="1"/>
</dbReference>
<evidence type="ECO:0000256" key="10">
    <source>
        <dbReference type="RuleBase" id="RU003983"/>
    </source>
</evidence>
<evidence type="ECO:0000256" key="7">
    <source>
        <dbReference type="ARBA" id="ARBA00022989"/>
    </source>
</evidence>
<gene>
    <name evidence="13" type="ORF">GCM10009789_73920</name>
</gene>
<keyword evidence="7 11" id="KW-1133">Transmembrane helix</keyword>
<evidence type="ECO:0000256" key="6">
    <source>
        <dbReference type="ARBA" id="ARBA00022833"/>
    </source>
</evidence>
<evidence type="ECO:0000256" key="9">
    <source>
        <dbReference type="ARBA" id="ARBA00023136"/>
    </source>
</evidence>
<keyword evidence="6 10" id="KW-0862">Zinc</keyword>
<dbReference type="PANTHER" id="PTHR43221:SF2">
    <property type="entry name" value="PROTEASE HTPX HOMOLOG"/>
    <property type="match status" value="1"/>
</dbReference>
<evidence type="ECO:0000313" key="13">
    <source>
        <dbReference type="EMBL" id="GAA1608675.1"/>
    </source>
</evidence>
<dbReference type="EMBL" id="BAAAOS010000056">
    <property type="protein sequence ID" value="GAA1608675.1"/>
    <property type="molecule type" value="Genomic_DNA"/>
</dbReference>
<keyword evidence="14" id="KW-1185">Reference proteome</keyword>
<keyword evidence="1" id="KW-1003">Cell membrane</keyword>
<name>A0ABN2EIS7_9ACTN</name>
<keyword evidence="4" id="KW-0479">Metal-binding</keyword>
<dbReference type="InterPro" id="IPR050083">
    <property type="entry name" value="HtpX_protease"/>
</dbReference>
<accession>A0ABN2EIS7</accession>
<comment type="caution">
    <text evidence="13">The sequence shown here is derived from an EMBL/GenBank/DDBJ whole genome shotgun (WGS) entry which is preliminary data.</text>
</comment>
<feature type="transmembrane region" description="Helical" evidence="11">
    <location>
        <begin position="108"/>
        <end position="125"/>
    </location>
</feature>
<evidence type="ECO:0000256" key="4">
    <source>
        <dbReference type="ARBA" id="ARBA00022723"/>
    </source>
</evidence>
<keyword evidence="5 10" id="KW-0378">Hydrolase</keyword>
<dbReference type="Pfam" id="PF01435">
    <property type="entry name" value="Peptidase_M48"/>
    <property type="match status" value="1"/>
</dbReference>
<dbReference type="Gene3D" id="3.30.2010.10">
    <property type="entry name" value="Metalloproteases ('zincins'), catalytic domain"/>
    <property type="match status" value="1"/>
</dbReference>
<evidence type="ECO:0000256" key="8">
    <source>
        <dbReference type="ARBA" id="ARBA00023049"/>
    </source>
</evidence>
<keyword evidence="3 11" id="KW-0812">Transmembrane</keyword>
<comment type="cofactor">
    <cofactor evidence="10">
        <name>Zn(2+)</name>
        <dbReference type="ChEBI" id="CHEBI:29105"/>
    </cofactor>
    <text evidence="10">Binds 1 zinc ion per subunit.</text>
</comment>
<dbReference type="Proteomes" id="UP001500393">
    <property type="component" value="Unassembled WGS sequence"/>
</dbReference>
<feature type="domain" description="Peptidase M48" evidence="12">
    <location>
        <begin position="166"/>
        <end position="385"/>
    </location>
</feature>
<keyword evidence="2 10" id="KW-0645">Protease</keyword>
<keyword evidence="8 10" id="KW-0482">Metalloprotease</keyword>
<evidence type="ECO:0000256" key="11">
    <source>
        <dbReference type="SAM" id="Phobius"/>
    </source>
</evidence>
<evidence type="ECO:0000256" key="1">
    <source>
        <dbReference type="ARBA" id="ARBA00022475"/>
    </source>
</evidence>
<dbReference type="CDD" id="cd07328">
    <property type="entry name" value="M48_Ste24p_like"/>
    <property type="match status" value="1"/>
</dbReference>
<evidence type="ECO:0000313" key="14">
    <source>
        <dbReference type="Proteomes" id="UP001500393"/>
    </source>
</evidence>
<organism evidence="13 14">
    <name type="scientific">Kribbella sancticallisti</name>
    <dbReference type="NCBI Taxonomy" id="460087"/>
    <lineage>
        <taxon>Bacteria</taxon>
        <taxon>Bacillati</taxon>
        <taxon>Actinomycetota</taxon>
        <taxon>Actinomycetes</taxon>
        <taxon>Propionibacteriales</taxon>
        <taxon>Kribbellaceae</taxon>
        <taxon>Kribbella</taxon>
    </lineage>
</organism>
<keyword evidence="9 11" id="KW-0472">Membrane</keyword>
<dbReference type="InterPro" id="IPR001915">
    <property type="entry name" value="Peptidase_M48"/>
</dbReference>
<evidence type="ECO:0000256" key="2">
    <source>
        <dbReference type="ARBA" id="ARBA00022670"/>
    </source>
</evidence>
<proteinExistence type="inferred from homology"/>
<comment type="similarity">
    <text evidence="10">Belongs to the peptidase M48 family.</text>
</comment>
<evidence type="ECO:0000256" key="5">
    <source>
        <dbReference type="ARBA" id="ARBA00022801"/>
    </source>
</evidence>
<sequence length="422" mass="47096">MQTEQGISNCPQCAHQIRVDRRYVIWCDKCDWNVHPTGTDDQPLPAWRQRLEHKLADTLYRELEHGATHRPGWDAARIGAYLMSAVVLLVPVLSLLAGIALVVFYRPLWLSILLSLIPFGVAVLLRPRAYHLSSDAHIVERAQAPTLFALLDEIAAAIGTKPIVAVAVNAIPNVFFARVGWRFQPVLGLGLPLWESLRPQERVAILAHELGHGKNGDARHGWVVGTADSVLCELQATFSEEPYDQYRQDLIYARDGDTSVSLVGKLLDVTLGNAVRGYAWLLNKVDLRSSQRAEYLADRRAAEIAGSDATARALERTLLAEASYRALERAVRFEKDVAPLEAVRRAVTEVPAREIERHARVSRIRDTRVDSTHPPTYLRTKLIRARPSQHALVVLGTDQSRAIDRELAPAAEAVLKELRAQF</sequence>
<feature type="transmembrane region" description="Helical" evidence="11">
    <location>
        <begin position="80"/>
        <end position="102"/>
    </location>
</feature>
<protein>
    <recommendedName>
        <fullName evidence="12">Peptidase M48 domain-containing protein</fullName>
    </recommendedName>
</protein>
<dbReference type="RefSeq" id="WP_344221375.1">
    <property type="nucleotide sequence ID" value="NZ_BAAAOS010000056.1"/>
</dbReference>